<dbReference type="InterPro" id="IPR006059">
    <property type="entry name" value="SBP"/>
</dbReference>
<sequence length="464" mass="50532">MKAKKVLSLVLAAAMTLSLVACGSSKEEENKAPAPESSAPADNGSDEAKEPAAGEQTLKVAAVETAYGAQMWQDVAAAFEKANPGVKVELTIDKKLEDIITPAMKAGDYPDVIMRAVGAESALTETFIKDNNIVEMTDVLAMTVPGEDVTVGEKILPGFVDNSITNPYGDGKTYLMPMFYGPCGLFYDAGLFEAKGWTVPTTWDEMWELGDKAKAEGISLFTYPTAGYFDAFFYALLRETAGNDKFQEALRYGEGIWDTPEAQQTFDIIAKLASYTEKTTPANANDNDFRKNQQLILDDKALFMPNGNWVIGEMADAPRADGFKWGFTALPAVTEGGDRASYTFFEQIWMPKGAVNQDLGKQFIAYLYSDEAAEIFASGETPAVQPIKGMADKLEGDNKIYYSIYDTGAIAVMDAFATTDPVEGVTVRTTFFDPINSLVSGDKTEEQWVEQVKKDSDALRAALK</sequence>
<dbReference type="EMBL" id="JAHQCX010000005">
    <property type="protein sequence ID" value="MBU9726400.1"/>
    <property type="molecule type" value="Genomic_DNA"/>
</dbReference>
<dbReference type="InterPro" id="IPR050490">
    <property type="entry name" value="Bact_solute-bd_prot1"/>
</dbReference>
<accession>A0ABS6K7B4</accession>
<evidence type="ECO:0000256" key="2">
    <source>
        <dbReference type="SAM" id="SignalP"/>
    </source>
</evidence>
<dbReference type="Pfam" id="PF01547">
    <property type="entry name" value="SBP_bac_1"/>
    <property type="match status" value="1"/>
</dbReference>
<evidence type="ECO:0000256" key="1">
    <source>
        <dbReference type="SAM" id="MobiDB-lite"/>
    </source>
</evidence>
<reference evidence="3 4" key="1">
    <citation type="submission" date="2021-06" db="EMBL/GenBank/DDBJ databases">
        <title>Description of novel taxa of the family Lachnospiraceae.</title>
        <authorList>
            <person name="Chaplin A.V."/>
            <person name="Sokolova S.R."/>
            <person name="Pikina A.P."/>
            <person name="Korzhanova M."/>
            <person name="Belova V."/>
            <person name="Korostin D."/>
            <person name="Efimov B.A."/>
        </authorList>
    </citation>
    <scope>NUCLEOTIDE SEQUENCE [LARGE SCALE GENOMIC DNA]</scope>
    <source>
        <strain evidence="3 4">ASD4241</strain>
    </source>
</reference>
<dbReference type="RefSeq" id="WP_158351272.1">
    <property type="nucleotide sequence ID" value="NZ_JAHQCX010000005.1"/>
</dbReference>
<dbReference type="InterPro" id="IPR022387">
    <property type="entry name" value="Bind_CPR0540"/>
</dbReference>
<dbReference type="NCBIfam" id="TIGR03850">
    <property type="entry name" value="bind_CPR_0540"/>
    <property type="match status" value="1"/>
</dbReference>
<dbReference type="Proteomes" id="UP001314681">
    <property type="component" value="Unassembled WGS sequence"/>
</dbReference>
<dbReference type="Gene3D" id="3.40.190.10">
    <property type="entry name" value="Periplasmic binding protein-like II"/>
    <property type="match status" value="1"/>
</dbReference>
<dbReference type="SUPFAM" id="SSF53850">
    <property type="entry name" value="Periplasmic binding protein-like II"/>
    <property type="match status" value="1"/>
</dbReference>
<feature type="region of interest" description="Disordered" evidence="1">
    <location>
        <begin position="24"/>
        <end position="54"/>
    </location>
</feature>
<feature type="signal peptide" evidence="2">
    <location>
        <begin position="1"/>
        <end position="23"/>
    </location>
</feature>
<proteinExistence type="predicted"/>
<evidence type="ECO:0000313" key="3">
    <source>
        <dbReference type="EMBL" id="MBU9726400.1"/>
    </source>
</evidence>
<feature type="chain" id="PRO_5046111441" evidence="2">
    <location>
        <begin position="24"/>
        <end position="464"/>
    </location>
</feature>
<dbReference type="PANTHER" id="PTHR43649">
    <property type="entry name" value="ARABINOSE-BINDING PROTEIN-RELATED"/>
    <property type="match status" value="1"/>
</dbReference>
<dbReference type="PANTHER" id="PTHR43649:SF12">
    <property type="entry name" value="DIACETYLCHITOBIOSE BINDING PROTEIN DASA"/>
    <property type="match status" value="1"/>
</dbReference>
<protein>
    <submittedName>
        <fullName evidence="3">Carbohydrate ABC transporter substrate-binding protein</fullName>
    </submittedName>
</protein>
<comment type="caution">
    <text evidence="3">The sequence shown here is derived from an EMBL/GenBank/DDBJ whole genome shotgun (WGS) entry which is preliminary data.</text>
</comment>
<keyword evidence="2" id="KW-0732">Signal</keyword>
<gene>
    <name evidence="3" type="ORF">KTH90_10270</name>
</gene>
<keyword evidence="4" id="KW-1185">Reference proteome</keyword>
<name>A0ABS6K7B4_9FIRM</name>
<evidence type="ECO:0000313" key="4">
    <source>
        <dbReference type="Proteomes" id="UP001314681"/>
    </source>
</evidence>
<dbReference type="PROSITE" id="PS51257">
    <property type="entry name" value="PROKAR_LIPOPROTEIN"/>
    <property type="match status" value="1"/>
</dbReference>
<organism evidence="3 4">
    <name type="scientific">Diplocloster modestus</name>
    <dbReference type="NCBI Taxonomy" id="2850322"/>
    <lineage>
        <taxon>Bacteria</taxon>
        <taxon>Bacillati</taxon>
        <taxon>Bacillota</taxon>
        <taxon>Clostridia</taxon>
        <taxon>Lachnospirales</taxon>
        <taxon>Lachnospiraceae</taxon>
        <taxon>Diplocloster</taxon>
    </lineage>
</organism>